<reference evidence="5" key="1">
    <citation type="journal article" date="2019" name="Int. J. Syst. Evol. Microbiol.">
        <title>The Global Catalogue of Microorganisms (GCM) 10K type strain sequencing project: providing services to taxonomists for standard genome sequencing and annotation.</title>
        <authorList>
            <consortium name="The Broad Institute Genomics Platform"/>
            <consortium name="The Broad Institute Genome Sequencing Center for Infectious Disease"/>
            <person name="Wu L."/>
            <person name="Ma J."/>
        </authorList>
    </citation>
    <scope>NUCLEOTIDE SEQUENCE [LARGE SCALE GENOMIC DNA]</scope>
    <source>
        <strain evidence="5">CGMCC 1.19029</strain>
    </source>
</reference>
<dbReference type="PROSITE" id="PS00061">
    <property type="entry name" value="ADH_SHORT"/>
    <property type="match status" value="1"/>
</dbReference>
<organism evidence="4 5">
    <name type="scientific">Castellaniella hirudinis</name>
    <dbReference type="NCBI Taxonomy" id="1144617"/>
    <lineage>
        <taxon>Bacteria</taxon>
        <taxon>Pseudomonadati</taxon>
        <taxon>Pseudomonadota</taxon>
        <taxon>Betaproteobacteria</taxon>
        <taxon>Burkholderiales</taxon>
        <taxon>Alcaligenaceae</taxon>
        <taxon>Castellaniella</taxon>
    </lineage>
</organism>
<dbReference type="CDD" id="cd05233">
    <property type="entry name" value="SDR_c"/>
    <property type="match status" value="1"/>
</dbReference>
<dbReference type="PANTHER" id="PTHR43477:SF1">
    <property type="entry name" value="DIHYDROANTICAPSIN 7-DEHYDROGENASE"/>
    <property type="match status" value="1"/>
</dbReference>
<accession>A0ABV8RVZ1</accession>
<comment type="caution">
    <text evidence="4">The sequence shown here is derived from an EMBL/GenBank/DDBJ whole genome shotgun (WGS) entry which is preliminary data.</text>
</comment>
<dbReference type="InterPro" id="IPR002347">
    <property type="entry name" value="SDR_fam"/>
</dbReference>
<feature type="domain" description="Ketoreductase" evidence="3">
    <location>
        <begin position="6"/>
        <end position="175"/>
    </location>
</feature>
<dbReference type="InterPro" id="IPR051122">
    <property type="entry name" value="SDR_DHRS6-like"/>
</dbReference>
<evidence type="ECO:0000259" key="3">
    <source>
        <dbReference type="SMART" id="SM00822"/>
    </source>
</evidence>
<dbReference type="PANTHER" id="PTHR43477">
    <property type="entry name" value="DIHYDROANTICAPSIN 7-DEHYDROGENASE"/>
    <property type="match status" value="1"/>
</dbReference>
<dbReference type="InterPro" id="IPR057326">
    <property type="entry name" value="KR_dom"/>
</dbReference>
<keyword evidence="2 4" id="KW-0560">Oxidoreductase</keyword>
<evidence type="ECO:0000313" key="5">
    <source>
        <dbReference type="Proteomes" id="UP001595756"/>
    </source>
</evidence>
<comment type="similarity">
    <text evidence="1">Belongs to the short-chain dehydrogenases/reductases (SDR) family.</text>
</comment>
<dbReference type="RefSeq" id="WP_376811845.1">
    <property type="nucleotide sequence ID" value="NZ_JBHSDY010000002.1"/>
</dbReference>
<gene>
    <name evidence="4" type="ORF">ACFO0J_04470</name>
</gene>
<dbReference type="PRINTS" id="PR00081">
    <property type="entry name" value="GDHRDH"/>
</dbReference>
<dbReference type="EC" id="1.1.1.-" evidence="4"/>
<dbReference type="SUPFAM" id="SSF51735">
    <property type="entry name" value="NAD(P)-binding Rossmann-fold domains"/>
    <property type="match status" value="1"/>
</dbReference>
<evidence type="ECO:0000256" key="2">
    <source>
        <dbReference type="ARBA" id="ARBA00023002"/>
    </source>
</evidence>
<keyword evidence="5" id="KW-1185">Reference proteome</keyword>
<evidence type="ECO:0000256" key="1">
    <source>
        <dbReference type="ARBA" id="ARBA00006484"/>
    </source>
</evidence>
<dbReference type="SMART" id="SM00822">
    <property type="entry name" value="PKS_KR"/>
    <property type="match status" value="1"/>
</dbReference>
<dbReference type="PRINTS" id="PR00080">
    <property type="entry name" value="SDRFAMILY"/>
</dbReference>
<dbReference type="NCBIfam" id="NF005559">
    <property type="entry name" value="PRK07231.1"/>
    <property type="match status" value="1"/>
</dbReference>
<evidence type="ECO:0000313" key="4">
    <source>
        <dbReference type="EMBL" id="MFC4297293.1"/>
    </source>
</evidence>
<dbReference type="InterPro" id="IPR036291">
    <property type="entry name" value="NAD(P)-bd_dom_sf"/>
</dbReference>
<name>A0ABV8RVZ1_9BURK</name>
<dbReference type="GO" id="GO:0016491">
    <property type="term" value="F:oxidoreductase activity"/>
    <property type="evidence" value="ECO:0007669"/>
    <property type="project" value="UniProtKB-KW"/>
</dbReference>
<dbReference type="Proteomes" id="UP001595756">
    <property type="component" value="Unassembled WGS sequence"/>
</dbReference>
<sequence length="255" mass="27570">MRLNGKTALITGAATGIGFAIATAFLREGARVVLADLDLDRARDQARTLQADDSVLAVKMDVSNPDSVATAAEACRRAGFNIDVLVNNAGVIHVGTILETTLEDLQRVYRVNVEGVFNVTRAFLPGMIEGGGGVLLNMASLASLTAMHDRFAYSSSKAAVMMMTRSVALDFVKQNIRANCICPARVHTDMVDNYLKTAYAGREEETFRQFSEYQPVGRMIRPDEIAQMAIYLCSDESQMVTGSSFLIDGGVLMGV</sequence>
<dbReference type="EMBL" id="JBHSDY010000002">
    <property type="protein sequence ID" value="MFC4297293.1"/>
    <property type="molecule type" value="Genomic_DNA"/>
</dbReference>
<dbReference type="Pfam" id="PF13561">
    <property type="entry name" value="adh_short_C2"/>
    <property type="match status" value="1"/>
</dbReference>
<dbReference type="Gene3D" id="3.40.50.720">
    <property type="entry name" value="NAD(P)-binding Rossmann-like Domain"/>
    <property type="match status" value="1"/>
</dbReference>
<dbReference type="InterPro" id="IPR020904">
    <property type="entry name" value="Sc_DH/Rdtase_CS"/>
</dbReference>
<proteinExistence type="inferred from homology"/>
<protein>
    <submittedName>
        <fullName evidence="4">SDR family NAD(P)-dependent oxidoreductase</fullName>
        <ecNumber evidence="4">1.1.1.-</ecNumber>
    </submittedName>
</protein>